<feature type="transmembrane region" description="Helical" evidence="10">
    <location>
        <begin position="6"/>
        <end position="22"/>
    </location>
</feature>
<dbReference type="GO" id="GO:0055085">
    <property type="term" value="P:transmembrane transport"/>
    <property type="evidence" value="ECO:0007669"/>
    <property type="project" value="InterPro"/>
</dbReference>
<dbReference type="Gene3D" id="3.30.1150.10">
    <property type="match status" value="1"/>
</dbReference>
<comment type="similarity">
    <text evidence="2">Belongs to the TonB family.</text>
</comment>
<dbReference type="Proteomes" id="UP000198670">
    <property type="component" value="Unassembled WGS sequence"/>
</dbReference>
<dbReference type="Pfam" id="PF03544">
    <property type="entry name" value="TonB_C"/>
    <property type="match status" value="1"/>
</dbReference>
<dbReference type="GO" id="GO:0015031">
    <property type="term" value="P:protein transport"/>
    <property type="evidence" value="ECO:0007669"/>
    <property type="project" value="UniProtKB-KW"/>
</dbReference>
<protein>
    <submittedName>
        <fullName evidence="12">TonB family C-terminal domain-containing protein</fullName>
    </submittedName>
</protein>
<evidence type="ECO:0000256" key="3">
    <source>
        <dbReference type="ARBA" id="ARBA00022448"/>
    </source>
</evidence>
<evidence type="ECO:0000256" key="2">
    <source>
        <dbReference type="ARBA" id="ARBA00006555"/>
    </source>
</evidence>
<evidence type="ECO:0000256" key="5">
    <source>
        <dbReference type="ARBA" id="ARBA00022519"/>
    </source>
</evidence>
<feature type="domain" description="TonB C-terminal" evidence="11">
    <location>
        <begin position="462"/>
        <end position="553"/>
    </location>
</feature>
<dbReference type="InterPro" id="IPR006260">
    <property type="entry name" value="TonB/TolA_C"/>
</dbReference>
<evidence type="ECO:0000256" key="7">
    <source>
        <dbReference type="ARBA" id="ARBA00022927"/>
    </source>
</evidence>
<dbReference type="InterPro" id="IPR037682">
    <property type="entry name" value="TonB_C"/>
</dbReference>
<dbReference type="AlphaFoldDB" id="A0A1I3MCL2"/>
<comment type="subcellular location">
    <subcellularLocation>
        <location evidence="1">Cell inner membrane</location>
        <topology evidence="1">Single-pass membrane protein</topology>
        <orientation evidence="1">Periplasmic side</orientation>
    </subcellularLocation>
</comment>
<dbReference type="PANTHER" id="PTHR33446:SF2">
    <property type="entry name" value="PROTEIN TONB"/>
    <property type="match status" value="1"/>
</dbReference>
<dbReference type="RefSeq" id="WP_104443716.1">
    <property type="nucleotide sequence ID" value="NZ_FOQO01000006.1"/>
</dbReference>
<dbReference type="InterPro" id="IPR008756">
    <property type="entry name" value="Peptidase_M56"/>
</dbReference>
<dbReference type="OrthoDB" id="649093at2"/>
<dbReference type="EMBL" id="FOQO01000006">
    <property type="protein sequence ID" value="SFI94718.1"/>
    <property type="molecule type" value="Genomic_DNA"/>
</dbReference>
<dbReference type="SUPFAM" id="SSF74653">
    <property type="entry name" value="TolA/TonB C-terminal domain"/>
    <property type="match status" value="1"/>
</dbReference>
<evidence type="ECO:0000256" key="8">
    <source>
        <dbReference type="ARBA" id="ARBA00022989"/>
    </source>
</evidence>
<dbReference type="InterPro" id="IPR051045">
    <property type="entry name" value="TonB-dependent_transducer"/>
</dbReference>
<keyword evidence="3" id="KW-0813">Transport</keyword>
<accession>A0A1I3MCL2</accession>
<dbReference type="Pfam" id="PF05569">
    <property type="entry name" value="Peptidase_M56"/>
    <property type="match status" value="1"/>
</dbReference>
<evidence type="ECO:0000256" key="4">
    <source>
        <dbReference type="ARBA" id="ARBA00022475"/>
    </source>
</evidence>
<name>A0A1I3MCL2_9SPHI</name>
<sequence length="553" mass="62002">MFYLILANFYVAGFFAFYWVALRKQTFFRWNRIYLLAGLALAFMLPAVDISAWYAYPAAYPQYLIGSEATVVVQGDTVDVSQPASFGWKNLLLSIYAIGCAVSFLYFLLRMVRTFRRLRIARAGSAFSFFGAIRVDSSLAGHKQIEAHERVHAREWHSADLILIQLVKVFNWFNPVVYYYEQALRLQHEYIADGKTAAGDELAYAELLVARAMGVERMALVHTFSSKHWLKSRVTMLLRDKSHKRNLFRYALLLPLIGAMAIFSIACNQQRSDNGQSSLSVDTTSADTVGGSVVSANDIALFNEQIGKNVSYAQEAIRNQKQGTLAFTFEKAENGHIEHIKFLNELWEGQQEQVLRALQSKRVDSLAPVGKYLSTIEFRISGKENAADQMPPPPPPVPVEYTPIPSIIIFGYLPDRSSHSEPKPAKVEQQVKQNDAAKTIPKDPVSDNQVFQSVEVQPAPQGGMKAFMEYIARNYDYPQQAIEAGVNGKVLVSFIVEKDGSLTDMKLIEDLGYGTGDAALHVLQNGQKWLPAIQNGKPVRVAYTLPIRLNLQQ</sequence>
<feature type="transmembrane region" description="Helical" evidence="10">
    <location>
        <begin position="247"/>
        <end position="266"/>
    </location>
</feature>
<dbReference type="PANTHER" id="PTHR33446">
    <property type="entry name" value="PROTEIN TONB-RELATED"/>
    <property type="match status" value="1"/>
</dbReference>
<reference evidence="12 13" key="1">
    <citation type="submission" date="2016-10" db="EMBL/GenBank/DDBJ databases">
        <authorList>
            <person name="de Groot N.N."/>
        </authorList>
    </citation>
    <scope>NUCLEOTIDE SEQUENCE [LARGE SCALE GENOMIC DNA]</scope>
    <source>
        <strain evidence="12 13">RK1</strain>
    </source>
</reference>
<evidence type="ECO:0000313" key="13">
    <source>
        <dbReference type="Proteomes" id="UP000198670"/>
    </source>
</evidence>
<keyword evidence="7" id="KW-0653">Protein transport</keyword>
<keyword evidence="9 10" id="KW-0472">Membrane</keyword>
<evidence type="ECO:0000256" key="9">
    <source>
        <dbReference type="ARBA" id="ARBA00023136"/>
    </source>
</evidence>
<dbReference type="GO" id="GO:0098797">
    <property type="term" value="C:plasma membrane protein complex"/>
    <property type="evidence" value="ECO:0007669"/>
    <property type="project" value="TreeGrafter"/>
</dbReference>
<dbReference type="NCBIfam" id="TIGR01352">
    <property type="entry name" value="tonB_Cterm"/>
    <property type="match status" value="1"/>
</dbReference>
<keyword evidence="13" id="KW-1185">Reference proteome</keyword>
<evidence type="ECO:0000256" key="10">
    <source>
        <dbReference type="SAM" id="Phobius"/>
    </source>
</evidence>
<evidence type="ECO:0000313" key="12">
    <source>
        <dbReference type="EMBL" id="SFI94718.1"/>
    </source>
</evidence>
<keyword evidence="4" id="KW-1003">Cell membrane</keyword>
<dbReference type="STRING" id="1477437.SAMN05444682_106317"/>
<dbReference type="PROSITE" id="PS52015">
    <property type="entry name" value="TONB_CTD"/>
    <property type="match status" value="1"/>
</dbReference>
<keyword evidence="8 10" id="KW-1133">Transmembrane helix</keyword>
<evidence type="ECO:0000256" key="6">
    <source>
        <dbReference type="ARBA" id="ARBA00022692"/>
    </source>
</evidence>
<keyword evidence="5" id="KW-0997">Cell inner membrane</keyword>
<feature type="transmembrane region" description="Helical" evidence="10">
    <location>
        <begin position="91"/>
        <end position="109"/>
    </location>
</feature>
<dbReference type="GO" id="GO:0031992">
    <property type="term" value="F:energy transducer activity"/>
    <property type="evidence" value="ECO:0007669"/>
    <property type="project" value="TreeGrafter"/>
</dbReference>
<organism evidence="12 13">
    <name type="scientific">Parapedobacter indicus</name>
    <dbReference type="NCBI Taxonomy" id="1477437"/>
    <lineage>
        <taxon>Bacteria</taxon>
        <taxon>Pseudomonadati</taxon>
        <taxon>Bacteroidota</taxon>
        <taxon>Sphingobacteriia</taxon>
        <taxon>Sphingobacteriales</taxon>
        <taxon>Sphingobacteriaceae</taxon>
        <taxon>Parapedobacter</taxon>
    </lineage>
</organism>
<evidence type="ECO:0000256" key="1">
    <source>
        <dbReference type="ARBA" id="ARBA00004383"/>
    </source>
</evidence>
<keyword evidence="6 10" id="KW-0812">Transmembrane</keyword>
<evidence type="ECO:0000259" key="11">
    <source>
        <dbReference type="PROSITE" id="PS52015"/>
    </source>
</evidence>
<gene>
    <name evidence="12" type="ORF">SAMN05444682_106317</name>
</gene>
<proteinExistence type="inferred from homology"/>
<feature type="transmembrane region" description="Helical" evidence="10">
    <location>
        <begin position="34"/>
        <end position="56"/>
    </location>
</feature>